<name>A0ABN1HBK9_9ACTN</name>
<gene>
    <name evidence="3" type="ORF">GCM10009547_46210</name>
</gene>
<dbReference type="CDD" id="cd03801">
    <property type="entry name" value="GT4_PimA-like"/>
    <property type="match status" value="1"/>
</dbReference>
<dbReference type="Pfam" id="PF13692">
    <property type="entry name" value="Glyco_trans_1_4"/>
    <property type="match status" value="1"/>
</dbReference>
<dbReference type="PANTHER" id="PTHR12526">
    <property type="entry name" value="GLYCOSYLTRANSFERASE"/>
    <property type="match status" value="1"/>
</dbReference>
<evidence type="ECO:0000256" key="1">
    <source>
        <dbReference type="ARBA" id="ARBA00022676"/>
    </source>
</evidence>
<dbReference type="RefSeq" id="WP_344609283.1">
    <property type="nucleotide sequence ID" value="NZ_BAAAHE010000050.1"/>
</dbReference>
<dbReference type="SUPFAM" id="SSF53756">
    <property type="entry name" value="UDP-Glycosyltransferase/glycogen phosphorylase"/>
    <property type="match status" value="1"/>
</dbReference>
<evidence type="ECO:0000313" key="3">
    <source>
        <dbReference type="EMBL" id="GAA0636660.1"/>
    </source>
</evidence>
<keyword evidence="2" id="KW-0808">Transferase</keyword>
<organism evidence="3 4">
    <name type="scientific">Sporichthya brevicatena</name>
    <dbReference type="NCBI Taxonomy" id="171442"/>
    <lineage>
        <taxon>Bacteria</taxon>
        <taxon>Bacillati</taxon>
        <taxon>Actinomycetota</taxon>
        <taxon>Actinomycetes</taxon>
        <taxon>Sporichthyales</taxon>
        <taxon>Sporichthyaceae</taxon>
        <taxon>Sporichthya</taxon>
    </lineage>
</organism>
<sequence>MISFVWEPGLPLPAGTGGSENYTIGQVRELTRRGLAAQVVTIGVGAADGRDDFPGIPFRSLAGVDQVVTLDGIVVFVTDFPVVATPRTAYQFLHVPPPLRDRHRARMLDQTRDRGLIATSNFAAGLWADFLDVDLATVRVVYPFAEPCFARQPRTPTTRATRVLYAGRLSPEKGIYTLLAMLHSDLIASDLELTFTATTSGADKPQGAIIHQLLQAHPAIRVVPARKTPAAMAALMAEHDVVLMPSNSQYWHETFGIVSVEAQHAGCRVVASDDGGLPETDCGTITLVPPDNAEALAQGLLRAMALGPATPADRTSAAARFTVGQSVDDLLAVFARPLPATPATVVRELEAIAILPLAAPTRPSQSAPAGAL</sequence>
<keyword evidence="1" id="KW-0328">Glycosyltransferase</keyword>
<dbReference type="Proteomes" id="UP001500957">
    <property type="component" value="Unassembled WGS sequence"/>
</dbReference>
<evidence type="ECO:0000313" key="4">
    <source>
        <dbReference type="Proteomes" id="UP001500957"/>
    </source>
</evidence>
<keyword evidence="4" id="KW-1185">Reference proteome</keyword>
<evidence type="ECO:0008006" key="5">
    <source>
        <dbReference type="Google" id="ProtNLM"/>
    </source>
</evidence>
<proteinExistence type="predicted"/>
<dbReference type="PANTHER" id="PTHR12526:SF510">
    <property type="entry name" value="D-INOSITOL 3-PHOSPHATE GLYCOSYLTRANSFERASE"/>
    <property type="match status" value="1"/>
</dbReference>
<accession>A0ABN1HBK9</accession>
<reference evidence="3 4" key="1">
    <citation type="journal article" date="2019" name="Int. J. Syst. Evol. Microbiol.">
        <title>The Global Catalogue of Microorganisms (GCM) 10K type strain sequencing project: providing services to taxonomists for standard genome sequencing and annotation.</title>
        <authorList>
            <consortium name="The Broad Institute Genomics Platform"/>
            <consortium name="The Broad Institute Genome Sequencing Center for Infectious Disease"/>
            <person name="Wu L."/>
            <person name="Ma J."/>
        </authorList>
    </citation>
    <scope>NUCLEOTIDE SEQUENCE [LARGE SCALE GENOMIC DNA]</scope>
    <source>
        <strain evidence="3 4">JCM 10671</strain>
    </source>
</reference>
<comment type="caution">
    <text evidence="3">The sequence shown here is derived from an EMBL/GenBank/DDBJ whole genome shotgun (WGS) entry which is preliminary data.</text>
</comment>
<protein>
    <recommendedName>
        <fullName evidence="5">Glycosyltransferase</fullName>
    </recommendedName>
</protein>
<dbReference type="EMBL" id="BAAAHE010000050">
    <property type="protein sequence ID" value="GAA0636660.1"/>
    <property type="molecule type" value="Genomic_DNA"/>
</dbReference>
<evidence type="ECO:0000256" key="2">
    <source>
        <dbReference type="ARBA" id="ARBA00022679"/>
    </source>
</evidence>
<dbReference type="Gene3D" id="3.40.50.2000">
    <property type="entry name" value="Glycogen Phosphorylase B"/>
    <property type="match status" value="1"/>
</dbReference>